<name>A0ABR7RFD1_9PROT</name>
<accession>A0ABR7RFD1</accession>
<protein>
    <recommendedName>
        <fullName evidence="1">Lysozyme inhibitor LprI-like N-terminal domain-containing protein</fullName>
    </recommendedName>
</protein>
<dbReference type="EMBL" id="JACTUZ010000254">
    <property type="protein sequence ID" value="MBC9180197.1"/>
    <property type="molecule type" value="Genomic_DNA"/>
</dbReference>
<feature type="domain" description="Lysozyme inhibitor LprI-like N-terminal" evidence="1">
    <location>
        <begin position="14"/>
        <end position="89"/>
    </location>
</feature>
<dbReference type="Pfam" id="PF07007">
    <property type="entry name" value="LprI"/>
    <property type="match status" value="1"/>
</dbReference>
<evidence type="ECO:0000313" key="3">
    <source>
        <dbReference type="Proteomes" id="UP000603940"/>
    </source>
</evidence>
<reference evidence="2 3" key="1">
    <citation type="journal article" date="2009" name="Int. J. Syst. Evol. Microbiol.">
        <title>Transfer of Teichococcus ludipueritiae and Muricoccus roseus to the genus Roseomonas, as Roseomonas ludipueritiae comb. nov. and Roseomonas rosea comb. nov., respectively, and emended description of the genus Roseomonas.</title>
        <authorList>
            <person name="Sanchez-Porro C."/>
            <person name="Gallego V."/>
            <person name="Busse H.J."/>
            <person name="Kampfer P."/>
            <person name="Ventosa A."/>
        </authorList>
    </citation>
    <scope>NUCLEOTIDE SEQUENCE [LARGE SCALE GENOMIC DNA]</scope>
    <source>
        <strain evidence="2 3">DSM 14915</strain>
    </source>
</reference>
<keyword evidence="3" id="KW-1185">Reference proteome</keyword>
<gene>
    <name evidence="2" type="ORF">IBL25_24940</name>
</gene>
<organism evidence="2 3">
    <name type="scientific">Pseudoroseomonas ludipueritiae</name>
    <dbReference type="NCBI Taxonomy" id="198093"/>
    <lineage>
        <taxon>Bacteria</taxon>
        <taxon>Pseudomonadati</taxon>
        <taxon>Pseudomonadota</taxon>
        <taxon>Alphaproteobacteria</taxon>
        <taxon>Acetobacterales</taxon>
        <taxon>Acetobacteraceae</taxon>
        <taxon>Pseudoroseomonas</taxon>
    </lineage>
</organism>
<feature type="non-terminal residue" evidence="2">
    <location>
        <position position="118"/>
    </location>
</feature>
<proteinExistence type="predicted"/>
<evidence type="ECO:0000313" key="2">
    <source>
        <dbReference type="EMBL" id="MBC9180197.1"/>
    </source>
</evidence>
<comment type="caution">
    <text evidence="2">The sequence shown here is derived from an EMBL/GenBank/DDBJ whole genome shotgun (WGS) entry which is preliminary data.</text>
</comment>
<dbReference type="InterPro" id="IPR009739">
    <property type="entry name" value="LprI-like_N"/>
</dbReference>
<evidence type="ECO:0000259" key="1">
    <source>
        <dbReference type="Pfam" id="PF07007"/>
    </source>
</evidence>
<dbReference type="Proteomes" id="UP000603940">
    <property type="component" value="Unassembled WGS sequence"/>
</dbReference>
<sequence length="118" mass="12505">MAWAITPDGAVSDCTRPASRAERVICADPALLAADRNLAGLAAQLRQRVPGPAEAAAAQIDWVRRRDRMCAPGISPDCLQVAYAEREAWLRARLLALPPPAAAPVQEPSPPPAPTPQP</sequence>